<dbReference type="InterPro" id="IPR043137">
    <property type="entry name" value="GGT_ssub_C"/>
</dbReference>
<dbReference type="EMBL" id="AP019697">
    <property type="protein sequence ID" value="BBK25462.1"/>
    <property type="molecule type" value="Genomic_DNA"/>
</dbReference>
<dbReference type="PANTHER" id="PTHR43881:SF1">
    <property type="entry name" value="GAMMA-GLUTAMYLTRANSPEPTIDASE (AFU_ORTHOLOGUE AFUA_4G13580)"/>
    <property type="match status" value="1"/>
</dbReference>
<dbReference type="InterPro" id="IPR043138">
    <property type="entry name" value="GGT_lsub"/>
</dbReference>
<sequence length="538" mass="59379">MNINFNLGQRYRYPSRRSVVFGNCGMVATASQLAAGAGMDMLKAGGNAVDAAIATAICLTVVEPVSNGIGSDAFAIIWMKDHLYGLNSSGFAPGAISADIVRGMGHTEMPIRGWLPVTVPGAPAAWRELSRRFGRLPFRKLFEPAIGYARYGYAISPFVAHEWEQERKALSVYAEDPAFSGWFDTFLNAGRAPRPGEIVRLKDHADTLEEIAESETAALYAGCIADIIDAFARETGGYLRKEDLSAWNPEWVDPVSINYRGYDVWELPPNGHGIVPLMALNILKGYDFTERDTVETLHRQFEAMKLAYADGKKYITEPSCMTRTVEELLSDRYAEERRSLIGETAREPEAGDPRCGGTVYLSTADGEGNMVSFIQSNYNYFGSGIVIPGTGIALQDRGANFSLDENHDNCLAPRKRTYHTIIPGFLTKEGRAVGPFGVMGGFMQPQGHLQVITNTLDFGMNPQEALDCPRWQWVGGKSFQVERGFDPYLVEQLRKRGHDIIIKDDLQGFGRGEMIWRNEEGVLMGATEPRADGTVAAW</sequence>
<dbReference type="KEGG" id="dho:Dia5BBH33_13970"/>
<dbReference type="Pfam" id="PF01019">
    <property type="entry name" value="G_glu_transpept"/>
    <property type="match status" value="1"/>
</dbReference>
<dbReference type="GO" id="GO:0016740">
    <property type="term" value="F:transferase activity"/>
    <property type="evidence" value="ECO:0007669"/>
    <property type="project" value="UniProtKB-KW"/>
</dbReference>
<dbReference type="PRINTS" id="PR01210">
    <property type="entry name" value="GGTRANSPTASE"/>
</dbReference>
<keyword evidence="1" id="KW-0808">Transferase</keyword>
<organism evidence="1 2">
    <name type="scientific">Dialister hominis</name>
    <dbReference type="NCBI Taxonomy" id="2582419"/>
    <lineage>
        <taxon>Bacteria</taxon>
        <taxon>Bacillati</taxon>
        <taxon>Bacillota</taxon>
        <taxon>Negativicutes</taxon>
        <taxon>Veillonellales</taxon>
        <taxon>Veillonellaceae</taxon>
        <taxon>Dialister</taxon>
    </lineage>
</organism>
<name>A0A8D4UUX9_9FIRM</name>
<protein>
    <submittedName>
        <fullName evidence="1">Gamma-glutamyltransferase</fullName>
    </submittedName>
</protein>
<keyword evidence="2" id="KW-1185">Reference proteome</keyword>
<evidence type="ECO:0000313" key="2">
    <source>
        <dbReference type="Proteomes" id="UP000320585"/>
    </source>
</evidence>
<dbReference type="InterPro" id="IPR052896">
    <property type="entry name" value="GGT-like_enzyme"/>
</dbReference>
<proteinExistence type="predicted"/>
<dbReference type="Gene3D" id="1.10.246.130">
    <property type="match status" value="1"/>
</dbReference>
<gene>
    <name evidence="1" type="ORF">Dia5BBH33_13970</name>
</gene>
<dbReference type="InterPro" id="IPR029055">
    <property type="entry name" value="Ntn_hydrolases_N"/>
</dbReference>
<dbReference type="Gene3D" id="3.60.20.40">
    <property type="match status" value="1"/>
</dbReference>
<reference evidence="2" key="1">
    <citation type="submission" date="2019-05" db="EMBL/GenBank/DDBJ databases">
        <title>Complete genome sequencing of Dialister sp. strain 5BBH33.</title>
        <authorList>
            <person name="Sakamoto M."/>
            <person name="Murakami T."/>
            <person name="Mori H."/>
        </authorList>
    </citation>
    <scope>NUCLEOTIDE SEQUENCE [LARGE SCALE GENOMIC DNA]</scope>
    <source>
        <strain evidence="2">5BBH33</strain>
    </source>
</reference>
<dbReference type="OrthoDB" id="9781342at2"/>
<dbReference type="GeneID" id="92716627"/>
<evidence type="ECO:0000313" key="1">
    <source>
        <dbReference type="EMBL" id="BBK25462.1"/>
    </source>
</evidence>
<dbReference type="AlphaFoldDB" id="A0A8D4UUX9"/>
<dbReference type="SUPFAM" id="SSF56235">
    <property type="entry name" value="N-terminal nucleophile aminohydrolases (Ntn hydrolases)"/>
    <property type="match status" value="1"/>
</dbReference>
<dbReference type="RefSeq" id="WP_143332639.1">
    <property type="nucleotide sequence ID" value="NZ_AP019697.1"/>
</dbReference>
<dbReference type="Proteomes" id="UP000320585">
    <property type="component" value="Chromosome"/>
</dbReference>
<accession>A0A8D4UUX9</accession>
<dbReference type="PANTHER" id="PTHR43881">
    <property type="entry name" value="GAMMA-GLUTAMYLTRANSPEPTIDASE (AFU_ORTHOLOGUE AFUA_4G13580)"/>
    <property type="match status" value="1"/>
</dbReference>